<evidence type="ECO:0000313" key="3">
    <source>
        <dbReference type="Proteomes" id="UP000007073"/>
    </source>
</evidence>
<keyword evidence="3" id="KW-1185">Reference proteome</keyword>
<feature type="region of interest" description="Disordered" evidence="1">
    <location>
        <begin position="29"/>
        <end position="50"/>
    </location>
</feature>
<dbReference type="EMBL" id="CP000148">
    <property type="protein sequence ID" value="AFR42853.1"/>
    <property type="molecule type" value="Genomic_DNA"/>
</dbReference>
<protein>
    <submittedName>
        <fullName evidence="2">Uncharacterized protein</fullName>
    </submittedName>
</protein>
<evidence type="ECO:0000256" key="1">
    <source>
        <dbReference type="SAM" id="MobiDB-lite"/>
    </source>
</evidence>
<reference evidence="2 3" key="1">
    <citation type="submission" date="2005-10" db="EMBL/GenBank/DDBJ databases">
        <title>Complete sequence of Geobacter metallireducens GS-15.</title>
        <authorList>
            <consortium name="US DOE Joint Genome Institute"/>
            <person name="Copeland A."/>
            <person name="Lucas S."/>
            <person name="Lapidus A."/>
            <person name="Barry K."/>
            <person name="Detter J.C."/>
            <person name="Glavina T."/>
            <person name="Hammon N."/>
            <person name="Israni S."/>
            <person name="Pitluck S."/>
            <person name="Di Bartolo G."/>
            <person name="Chain P."/>
            <person name="Schmutz J."/>
            <person name="Larimer F."/>
            <person name="Land M."/>
            <person name="Kyrpides N."/>
            <person name="Ivanova N."/>
            <person name="Richardson P."/>
        </authorList>
    </citation>
    <scope>NUCLEOTIDE SEQUENCE [LARGE SCALE GENOMIC DNA]</scope>
    <source>
        <strain evidence="3">ATCC 53774 / DSM 7210 / GS-15</strain>
    </source>
</reference>
<proteinExistence type="predicted"/>
<organism evidence="2 3">
    <name type="scientific">Geobacter metallireducens (strain ATCC 53774 / DSM 7210 / GS-15)</name>
    <dbReference type="NCBI Taxonomy" id="269799"/>
    <lineage>
        <taxon>Bacteria</taxon>
        <taxon>Pseudomonadati</taxon>
        <taxon>Thermodesulfobacteriota</taxon>
        <taxon>Desulfuromonadia</taxon>
        <taxon>Geobacterales</taxon>
        <taxon>Geobacteraceae</taxon>
        <taxon>Geobacter</taxon>
    </lineage>
</organism>
<dbReference type="HOGENOM" id="CLU_2232697_0_0_7"/>
<sequence>MLFRRSPPFPREMSRRNWLKYPLQKQKPFSPFSGKGEKGSFSQCAKPAGDPAGCEHASKIVIRTCRHRHLCVHIRDEILLNNQVLSIANCMGHCVISVKTWIMPG</sequence>
<name>J7LYI8_GEOMG</name>
<dbReference type="KEGG" id="gme:Gmet_3638"/>
<dbReference type="AlphaFoldDB" id="J7LYI8"/>
<gene>
    <name evidence="2" type="ordered locus">Gmet_3638</name>
</gene>
<evidence type="ECO:0000313" key="2">
    <source>
        <dbReference type="EMBL" id="AFR42853.1"/>
    </source>
</evidence>
<accession>J7LYI8</accession>
<dbReference type="Proteomes" id="UP000007073">
    <property type="component" value="Chromosome"/>
</dbReference>
<reference evidence="2 3" key="2">
    <citation type="journal article" date="2009" name="BMC Microbiol.">
        <title>The genome sequence of Geobacter metallireducens: features of metabolism, physiology and regulation common and dissimilar to Geobacter sulfurreducens.</title>
        <authorList>
            <person name="Aklujkar M."/>
            <person name="Krushkal J."/>
            <person name="DiBartolo G."/>
            <person name="Lapidus A."/>
            <person name="Land M.L."/>
            <person name="Lovley D.R."/>
        </authorList>
    </citation>
    <scope>NUCLEOTIDE SEQUENCE [LARGE SCALE GENOMIC DNA]</scope>
    <source>
        <strain evidence="3">ATCC 53774 / DSM 7210 / GS-15</strain>
    </source>
</reference>